<comment type="caution">
    <text evidence="2">The sequence shown here is derived from an EMBL/GenBank/DDBJ whole genome shotgun (WGS) entry which is preliminary data.</text>
</comment>
<evidence type="ECO:0000313" key="3">
    <source>
        <dbReference type="Proteomes" id="UP001501682"/>
    </source>
</evidence>
<sequence length="234" mass="26611">MLNKIDVVIMAGGKGKRLMPLTADTPKPLLKVGNKPIIEYNTDLLASYGIKHINITVNYLSDQIIAYFQKNNPHQIDFNFIKEPKFLGTIGALKLNKNLKKDYILVMNADLLTNANFEAIFNGFLSKKGDALIATIPYKVNIPHGVVETKAGYVTDLKEKPSYTYYSNAGIYMFKKECLNFIPENIFFDATDLIEVLLSKNKKIINYPILTYWLDIGKPKDFEKAQEDIKHIKL</sequence>
<dbReference type="SUPFAM" id="SSF53448">
    <property type="entry name" value="Nucleotide-diphospho-sugar transferases"/>
    <property type="match status" value="1"/>
</dbReference>
<accession>A0ABP8CR13</accession>
<evidence type="ECO:0000259" key="1">
    <source>
        <dbReference type="Pfam" id="PF00483"/>
    </source>
</evidence>
<dbReference type="Pfam" id="PF00483">
    <property type="entry name" value="NTP_transferase"/>
    <property type="match status" value="1"/>
</dbReference>
<name>A0ABP8CR13_9FLAO</name>
<dbReference type="Proteomes" id="UP001501682">
    <property type="component" value="Unassembled WGS sequence"/>
</dbReference>
<evidence type="ECO:0000313" key="2">
    <source>
        <dbReference type="EMBL" id="GAA4242395.1"/>
    </source>
</evidence>
<reference evidence="3" key="1">
    <citation type="journal article" date="2019" name="Int. J. Syst. Evol. Microbiol.">
        <title>The Global Catalogue of Microorganisms (GCM) 10K type strain sequencing project: providing services to taxonomists for standard genome sequencing and annotation.</title>
        <authorList>
            <consortium name="The Broad Institute Genomics Platform"/>
            <consortium name="The Broad Institute Genome Sequencing Center for Infectious Disease"/>
            <person name="Wu L."/>
            <person name="Ma J."/>
        </authorList>
    </citation>
    <scope>NUCLEOTIDE SEQUENCE [LARGE SCALE GENOMIC DNA]</scope>
    <source>
        <strain evidence="3">JCM 17633</strain>
    </source>
</reference>
<dbReference type="CDD" id="cd06426">
    <property type="entry name" value="NTP_transferase_like_2"/>
    <property type="match status" value="1"/>
</dbReference>
<dbReference type="InterPro" id="IPR029044">
    <property type="entry name" value="Nucleotide-diphossugar_trans"/>
</dbReference>
<dbReference type="InterPro" id="IPR005835">
    <property type="entry name" value="NTP_transferase_dom"/>
</dbReference>
<proteinExistence type="predicted"/>
<feature type="domain" description="Nucleotidyl transferase" evidence="1">
    <location>
        <begin position="8"/>
        <end position="230"/>
    </location>
</feature>
<gene>
    <name evidence="2" type="ORF">GCM10022292_12450</name>
</gene>
<keyword evidence="3" id="KW-1185">Reference proteome</keyword>
<dbReference type="RefSeq" id="WP_344713363.1">
    <property type="nucleotide sequence ID" value="NZ_BAABCB010000015.1"/>
</dbReference>
<dbReference type="Gene3D" id="3.90.550.10">
    <property type="entry name" value="Spore Coat Polysaccharide Biosynthesis Protein SpsA, Chain A"/>
    <property type="match status" value="1"/>
</dbReference>
<dbReference type="EMBL" id="BAABCB010000015">
    <property type="protein sequence ID" value="GAA4242395.1"/>
    <property type="molecule type" value="Genomic_DNA"/>
</dbReference>
<dbReference type="PANTHER" id="PTHR22572">
    <property type="entry name" value="SUGAR-1-PHOSPHATE GUANYL TRANSFERASE"/>
    <property type="match status" value="1"/>
</dbReference>
<dbReference type="InterPro" id="IPR050486">
    <property type="entry name" value="Mannose-1P_guanyltransferase"/>
</dbReference>
<organism evidence="2 3">
    <name type="scientific">Winogradskyella damuponensis</name>
    <dbReference type="NCBI Taxonomy" id="943939"/>
    <lineage>
        <taxon>Bacteria</taxon>
        <taxon>Pseudomonadati</taxon>
        <taxon>Bacteroidota</taxon>
        <taxon>Flavobacteriia</taxon>
        <taxon>Flavobacteriales</taxon>
        <taxon>Flavobacteriaceae</taxon>
        <taxon>Winogradskyella</taxon>
    </lineage>
</organism>
<protein>
    <recommendedName>
        <fullName evidence="1">Nucleotidyl transferase domain-containing protein</fullName>
    </recommendedName>
</protein>